<dbReference type="EMBL" id="JAQQAF010000007">
    <property type="protein sequence ID" value="KAJ8472313.1"/>
    <property type="molecule type" value="Genomic_DNA"/>
</dbReference>
<sequence>MAGRPVLWVAHNGRKFDVPFIIKEFQRCSVEIPADWMFVDTLPLARHLMKPDGTKLTSSSLRHCVSTIKFLWLDQHTE</sequence>
<evidence type="ECO:0000256" key="6">
    <source>
        <dbReference type="ARBA" id="ARBA00022842"/>
    </source>
</evidence>
<evidence type="ECO:0000313" key="8">
    <source>
        <dbReference type="Proteomes" id="UP001222027"/>
    </source>
</evidence>
<dbReference type="InterPro" id="IPR040393">
    <property type="entry name" value="TREX1/2"/>
</dbReference>
<dbReference type="InterPro" id="IPR012337">
    <property type="entry name" value="RNaseH-like_sf"/>
</dbReference>
<evidence type="ECO:0000256" key="5">
    <source>
        <dbReference type="ARBA" id="ARBA00022839"/>
    </source>
</evidence>
<evidence type="ECO:0000256" key="2">
    <source>
        <dbReference type="ARBA" id="ARBA00022722"/>
    </source>
</evidence>
<protein>
    <recommendedName>
        <fullName evidence="9">Exonuclease domain-containing protein</fullName>
    </recommendedName>
</protein>
<dbReference type="GO" id="GO:0006308">
    <property type="term" value="P:DNA catabolic process"/>
    <property type="evidence" value="ECO:0007669"/>
    <property type="project" value="TreeGrafter"/>
</dbReference>
<keyword evidence="8" id="KW-1185">Reference proteome</keyword>
<evidence type="ECO:0000313" key="7">
    <source>
        <dbReference type="EMBL" id="KAJ8472313.1"/>
    </source>
</evidence>
<dbReference type="GO" id="GO:0008296">
    <property type="term" value="F:3'-5'-DNA exonuclease activity"/>
    <property type="evidence" value="ECO:0007669"/>
    <property type="project" value="TreeGrafter"/>
</dbReference>
<comment type="caution">
    <text evidence="7">The sequence shown here is derived from an EMBL/GenBank/DDBJ whole genome shotgun (WGS) entry which is preliminary data.</text>
</comment>
<keyword evidence="4" id="KW-0378">Hydrolase</keyword>
<keyword evidence="6" id="KW-0460">Magnesium</keyword>
<evidence type="ECO:0000256" key="4">
    <source>
        <dbReference type="ARBA" id="ARBA00022801"/>
    </source>
</evidence>
<dbReference type="PANTHER" id="PTHR13058:SF19">
    <property type="entry name" value="LD40940P"/>
    <property type="match status" value="1"/>
</dbReference>
<evidence type="ECO:0008006" key="9">
    <source>
        <dbReference type="Google" id="ProtNLM"/>
    </source>
</evidence>
<dbReference type="GO" id="GO:0046872">
    <property type="term" value="F:metal ion binding"/>
    <property type="evidence" value="ECO:0007669"/>
    <property type="project" value="UniProtKB-KW"/>
</dbReference>
<dbReference type="GO" id="GO:0005737">
    <property type="term" value="C:cytoplasm"/>
    <property type="evidence" value="ECO:0007669"/>
    <property type="project" value="TreeGrafter"/>
</dbReference>
<keyword evidence="5" id="KW-0269">Exonuclease</keyword>
<dbReference type="Gene3D" id="3.30.420.10">
    <property type="entry name" value="Ribonuclease H-like superfamily/Ribonuclease H"/>
    <property type="match status" value="1"/>
</dbReference>
<dbReference type="InterPro" id="IPR036397">
    <property type="entry name" value="RNaseH_sf"/>
</dbReference>
<dbReference type="AlphaFoldDB" id="A0AAV8QMB9"/>
<proteinExistence type="predicted"/>
<comment type="cofactor">
    <cofactor evidence="1">
        <name>Mg(2+)</name>
        <dbReference type="ChEBI" id="CHEBI:18420"/>
    </cofactor>
</comment>
<reference evidence="7 8" key="1">
    <citation type="submission" date="2022-12" db="EMBL/GenBank/DDBJ databases">
        <title>Chromosome-scale assembly of the Ensete ventricosum genome.</title>
        <authorList>
            <person name="Dussert Y."/>
            <person name="Stocks J."/>
            <person name="Wendawek A."/>
            <person name="Woldeyes F."/>
            <person name="Nichols R.A."/>
            <person name="Borrell J.S."/>
        </authorList>
    </citation>
    <scope>NUCLEOTIDE SEQUENCE [LARGE SCALE GENOMIC DNA]</scope>
    <source>
        <strain evidence="8">cv. Maze</strain>
        <tissue evidence="7">Seeds</tissue>
    </source>
</reference>
<accession>A0AAV8QMB9</accession>
<gene>
    <name evidence="7" type="ORF">OPV22_026656</name>
</gene>
<evidence type="ECO:0000256" key="1">
    <source>
        <dbReference type="ARBA" id="ARBA00001946"/>
    </source>
</evidence>
<dbReference type="SUPFAM" id="SSF53098">
    <property type="entry name" value="Ribonuclease H-like"/>
    <property type="match status" value="1"/>
</dbReference>
<keyword evidence="2" id="KW-0540">Nuclease</keyword>
<keyword evidence="3" id="KW-0479">Metal-binding</keyword>
<organism evidence="7 8">
    <name type="scientific">Ensete ventricosum</name>
    <name type="common">Abyssinian banana</name>
    <name type="synonym">Musa ensete</name>
    <dbReference type="NCBI Taxonomy" id="4639"/>
    <lineage>
        <taxon>Eukaryota</taxon>
        <taxon>Viridiplantae</taxon>
        <taxon>Streptophyta</taxon>
        <taxon>Embryophyta</taxon>
        <taxon>Tracheophyta</taxon>
        <taxon>Spermatophyta</taxon>
        <taxon>Magnoliopsida</taxon>
        <taxon>Liliopsida</taxon>
        <taxon>Zingiberales</taxon>
        <taxon>Musaceae</taxon>
        <taxon>Ensete</taxon>
    </lineage>
</organism>
<dbReference type="Proteomes" id="UP001222027">
    <property type="component" value="Unassembled WGS sequence"/>
</dbReference>
<name>A0AAV8QMB9_ENSVE</name>
<dbReference type="GO" id="GO:0003676">
    <property type="term" value="F:nucleic acid binding"/>
    <property type="evidence" value="ECO:0007669"/>
    <property type="project" value="InterPro"/>
</dbReference>
<dbReference type="PANTHER" id="PTHR13058">
    <property type="entry name" value="THREE PRIME REPAIR EXONUCLEASE 1, 2"/>
    <property type="match status" value="1"/>
</dbReference>
<evidence type="ECO:0000256" key="3">
    <source>
        <dbReference type="ARBA" id="ARBA00022723"/>
    </source>
</evidence>